<gene>
    <name evidence="3" type="ORF">BJ322DRAFT_1103312</name>
</gene>
<evidence type="ECO:0000256" key="2">
    <source>
        <dbReference type="SAM" id="MobiDB-lite"/>
    </source>
</evidence>
<protein>
    <submittedName>
        <fullName evidence="3">Uncharacterized protein</fullName>
    </submittedName>
</protein>
<feature type="compositionally biased region" description="Low complexity" evidence="2">
    <location>
        <begin position="91"/>
        <end position="100"/>
    </location>
</feature>
<dbReference type="Proteomes" id="UP000736335">
    <property type="component" value="Unassembled WGS sequence"/>
</dbReference>
<feature type="compositionally biased region" description="Polar residues" evidence="2">
    <location>
        <begin position="166"/>
        <end position="178"/>
    </location>
</feature>
<reference evidence="3" key="1">
    <citation type="journal article" date="2020" name="Nat. Commun.">
        <title>Large-scale genome sequencing of mycorrhizal fungi provides insights into the early evolution of symbiotic traits.</title>
        <authorList>
            <person name="Miyauchi S."/>
            <person name="Kiss E."/>
            <person name="Kuo A."/>
            <person name="Drula E."/>
            <person name="Kohler A."/>
            <person name="Sanchez-Garcia M."/>
            <person name="Morin E."/>
            <person name="Andreopoulos B."/>
            <person name="Barry K.W."/>
            <person name="Bonito G."/>
            <person name="Buee M."/>
            <person name="Carver A."/>
            <person name="Chen C."/>
            <person name="Cichocki N."/>
            <person name="Clum A."/>
            <person name="Culley D."/>
            <person name="Crous P.W."/>
            <person name="Fauchery L."/>
            <person name="Girlanda M."/>
            <person name="Hayes R.D."/>
            <person name="Keri Z."/>
            <person name="LaButti K."/>
            <person name="Lipzen A."/>
            <person name="Lombard V."/>
            <person name="Magnuson J."/>
            <person name="Maillard F."/>
            <person name="Murat C."/>
            <person name="Nolan M."/>
            <person name="Ohm R.A."/>
            <person name="Pangilinan J."/>
            <person name="Pereira M.F."/>
            <person name="Perotto S."/>
            <person name="Peter M."/>
            <person name="Pfister S."/>
            <person name="Riley R."/>
            <person name="Sitrit Y."/>
            <person name="Stielow J.B."/>
            <person name="Szollosi G."/>
            <person name="Zifcakova L."/>
            <person name="Stursova M."/>
            <person name="Spatafora J.W."/>
            <person name="Tedersoo L."/>
            <person name="Vaario L.M."/>
            <person name="Yamada A."/>
            <person name="Yan M."/>
            <person name="Wang P."/>
            <person name="Xu J."/>
            <person name="Bruns T."/>
            <person name="Baldrian P."/>
            <person name="Vilgalys R."/>
            <person name="Dunand C."/>
            <person name="Henrissat B."/>
            <person name="Grigoriev I.V."/>
            <person name="Hibbett D."/>
            <person name="Nagy L.G."/>
            <person name="Martin F.M."/>
        </authorList>
    </citation>
    <scope>NUCLEOTIDE SEQUENCE</scope>
    <source>
        <strain evidence="3">UH-Tt-Lm1</strain>
    </source>
</reference>
<dbReference type="OrthoDB" id="3269397at2759"/>
<feature type="compositionally biased region" description="Polar residues" evidence="2">
    <location>
        <begin position="193"/>
        <end position="208"/>
    </location>
</feature>
<proteinExistence type="predicted"/>
<feature type="region of interest" description="Disordered" evidence="2">
    <location>
        <begin position="91"/>
        <end position="257"/>
    </location>
</feature>
<sequence>MTGLDATREGVLALMIGTGGGPHEDLLHHRAGQRTIIGDVRHHTIPGARHLLLVTGGRLREGGKTGDFLQGAHPRGMTIGRQDRLTVVEVTTTESTSEVSAPAERVAVRPQPPSPHHQEPSHQLGGPSEDKVPKPSIPTETAPESAADLDVTMVDVQPPTQPKAFSVSTTAPPTQPKNFSRPPPTRPRLDPTISGQVHPSYQPQTPGTASAPVPTQDPDPAVAETTVEEEPEIKLPEIKRFELPNASGKEKDKSHAKNIDNTINKLLRKSYVMRAEYGETLKATRKAIHEQEMAEIELAAARMRREVADSQLEKARLGLLGIDFDGISGLVTNE</sequence>
<dbReference type="EMBL" id="WIUZ02000001">
    <property type="protein sequence ID" value="KAF9792851.1"/>
    <property type="molecule type" value="Genomic_DNA"/>
</dbReference>
<keyword evidence="1" id="KW-0175">Coiled coil</keyword>
<feature type="compositionally biased region" description="Basic and acidic residues" evidence="2">
    <location>
        <begin position="232"/>
        <end position="257"/>
    </location>
</feature>
<feature type="coiled-coil region" evidence="1">
    <location>
        <begin position="286"/>
        <end position="313"/>
    </location>
</feature>
<evidence type="ECO:0000256" key="1">
    <source>
        <dbReference type="SAM" id="Coils"/>
    </source>
</evidence>
<evidence type="ECO:0000313" key="4">
    <source>
        <dbReference type="Proteomes" id="UP000736335"/>
    </source>
</evidence>
<organism evidence="3 4">
    <name type="scientific">Thelephora terrestris</name>
    <dbReference type="NCBI Taxonomy" id="56493"/>
    <lineage>
        <taxon>Eukaryota</taxon>
        <taxon>Fungi</taxon>
        <taxon>Dikarya</taxon>
        <taxon>Basidiomycota</taxon>
        <taxon>Agaricomycotina</taxon>
        <taxon>Agaricomycetes</taxon>
        <taxon>Thelephorales</taxon>
        <taxon>Thelephoraceae</taxon>
        <taxon>Thelephora</taxon>
    </lineage>
</organism>
<name>A0A9P6HVY0_9AGAM</name>
<keyword evidence="4" id="KW-1185">Reference proteome</keyword>
<reference evidence="3" key="2">
    <citation type="submission" date="2020-11" db="EMBL/GenBank/DDBJ databases">
        <authorList>
            <consortium name="DOE Joint Genome Institute"/>
            <person name="Kuo A."/>
            <person name="Miyauchi S."/>
            <person name="Kiss E."/>
            <person name="Drula E."/>
            <person name="Kohler A."/>
            <person name="Sanchez-Garcia M."/>
            <person name="Andreopoulos B."/>
            <person name="Barry K.W."/>
            <person name="Bonito G."/>
            <person name="Buee M."/>
            <person name="Carver A."/>
            <person name="Chen C."/>
            <person name="Cichocki N."/>
            <person name="Clum A."/>
            <person name="Culley D."/>
            <person name="Crous P.W."/>
            <person name="Fauchery L."/>
            <person name="Girlanda M."/>
            <person name="Hayes R."/>
            <person name="Keri Z."/>
            <person name="Labutti K."/>
            <person name="Lipzen A."/>
            <person name="Lombard V."/>
            <person name="Magnuson J."/>
            <person name="Maillard F."/>
            <person name="Morin E."/>
            <person name="Murat C."/>
            <person name="Nolan M."/>
            <person name="Ohm R."/>
            <person name="Pangilinan J."/>
            <person name="Pereira M."/>
            <person name="Perotto S."/>
            <person name="Peter M."/>
            <person name="Riley R."/>
            <person name="Sitrit Y."/>
            <person name="Stielow B."/>
            <person name="Szollosi G."/>
            <person name="Zifcakova L."/>
            <person name="Stursova M."/>
            <person name="Spatafora J.W."/>
            <person name="Tedersoo L."/>
            <person name="Vaario L.-M."/>
            <person name="Yamada A."/>
            <person name="Yan M."/>
            <person name="Wang P."/>
            <person name="Xu J."/>
            <person name="Bruns T."/>
            <person name="Baldrian P."/>
            <person name="Vilgalys R."/>
            <person name="Henrissat B."/>
            <person name="Grigoriev I.V."/>
            <person name="Hibbett D."/>
            <person name="Nagy L.G."/>
            <person name="Martin F.M."/>
        </authorList>
    </citation>
    <scope>NUCLEOTIDE SEQUENCE</scope>
    <source>
        <strain evidence="3">UH-Tt-Lm1</strain>
    </source>
</reference>
<accession>A0A9P6HVY0</accession>
<dbReference type="AlphaFoldDB" id="A0A9P6HVY0"/>
<comment type="caution">
    <text evidence="3">The sequence shown here is derived from an EMBL/GenBank/DDBJ whole genome shotgun (WGS) entry which is preliminary data.</text>
</comment>
<evidence type="ECO:0000313" key="3">
    <source>
        <dbReference type="EMBL" id="KAF9792851.1"/>
    </source>
</evidence>